<proteinExistence type="predicted"/>
<sequence length="99" mass="11108">MTVLGKSNKFYKRTFNDTSLNSNDLSENHNKKAKNDENVREVMSGSEVDDSIESNVDAEINDENSKFSSQITLPVYNETISSSFDQQKQKADLVAKPSN</sequence>
<accession>A0A3M7Q124</accession>
<dbReference type="EMBL" id="REGN01007997">
    <property type="protein sequence ID" value="RNA04711.1"/>
    <property type="molecule type" value="Genomic_DNA"/>
</dbReference>
<reference evidence="2 3" key="1">
    <citation type="journal article" date="2018" name="Sci. Rep.">
        <title>Genomic signatures of local adaptation to the degree of environmental predictability in rotifers.</title>
        <authorList>
            <person name="Franch-Gras L."/>
            <person name="Hahn C."/>
            <person name="Garcia-Roger E.M."/>
            <person name="Carmona M.J."/>
            <person name="Serra M."/>
            <person name="Gomez A."/>
        </authorList>
    </citation>
    <scope>NUCLEOTIDE SEQUENCE [LARGE SCALE GENOMIC DNA]</scope>
    <source>
        <strain evidence="2">HYR1</strain>
    </source>
</reference>
<feature type="region of interest" description="Disordered" evidence="1">
    <location>
        <begin position="16"/>
        <end position="50"/>
    </location>
</feature>
<protein>
    <submittedName>
        <fullName evidence="2">Uncharacterized protein</fullName>
    </submittedName>
</protein>
<evidence type="ECO:0000313" key="2">
    <source>
        <dbReference type="EMBL" id="RNA04711.1"/>
    </source>
</evidence>
<feature type="compositionally biased region" description="Basic and acidic residues" evidence="1">
    <location>
        <begin position="26"/>
        <end position="40"/>
    </location>
</feature>
<keyword evidence="3" id="KW-1185">Reference proteome</keyword>
<comment type="caution">
    <text evidence="2">The sequence shown here is derived from an EMBL/GenBank/DDBJ whole genome shotgun (WGS) entry which is preliminary data.</text>
</comment>
<dbReference type="AlphaFoldDB" id="A0A3M7Q124"/>
<evidence type="ECO:0000256" key="1">
    <source>
        <dbReference type="SAM" id="MobiDB-lite"/>
    </source>
</evidence>
<dbReference type="Proteomes" id="UP000276133">
    <property type="component" value="Unassembled WGS sequence"/>
</dbReference>
<gene>
    <name evidence="2" type="ORF">BpHYR1_005670</name>
</gene>
<evidence type="ECO:0000313" key="3">
    <source>
        <dbReference type="Proteomes" id="UP000276133"/>
    </source>
</evidence>
<feature type="compositionally biased region" description="Polar residues" evidence="1">
    <location>
        <begin position="16"/>
        <end position="25"/>
    </location>
</feature>
<name>A0A3M7Q124_BRAPC</name>
<organism evidence="2 3">
    <name type="scientific">Brachionus plicatilis</name>
    <name type="common">Marine rotifer</name>
    <name type="synonym">Brachionus muelleri</name>
    <dbReference type="NCBI Taxonomy" id="10195"/>
    <lineage>
        <taxon>Eukaryota</taxon>
        <taxon>Metazoa</taxon>
        <taxon>Spiralia</taxon>
        <taxon>Gnathifera</taxon>
        <taxon>Rotifera</taxon>
        <taxon>Eurotatoria</taxon>
        <taxon>Monogononta</taxon>
        <taxon>Pseudotrocha</taxon>
        <taxon>Ploima</taxon>
        <taxon>Brachionidae</taxon>
        <taxon>Brachionus</taxon>
    </lineage>
</organism>